<dbReference type="PROSITE" id="PS00648">
    <property type="entry name" value="RIBONUCLEASE_P"/>
    <property type="match status" value="1"/>
</dbReference>
<protein>
    <recommendedName>
        <fullName evidence="7 8">Ribonuclease P protein component</fullName>
        <shortName evidence="7">RNase P protein</shortName>
        <shortName evidence="7">RNaseP protein</shortName>
        <ecNumber evidence="7 8">3.1.26.5</ecNumber>
    </recommendedName>
    <alternativeName>
        <fullName evidence="7">Protein C5</fullName>
    </alternativeName>
</protein>
<evidence type="ECO:0000256" key="2">
    <source>
        <dbReference type="ARBA" id="ARBA00022694"/>
    </source>
</evidence>
<evidence type="ECO:0000256" key="8">
    <source>
        <dbReference type="NCBIfam" id="TIGR00188"/>
    </source>
</evidence>
<reference evidence="9 10" key="2">
    <citation type="journal article" date="2016" name="Genome Announc.">
        <title>Complete Genome Sequences of Two Interactive Moderate Thermophiles, Paenibacillus napthalenovorans 32O-Y and Paenibacillus sp. 32O-W.</title>
        <authorList>
            <person name="Butler R.R.III."/>
            <person name="Wang J."/>
            <person name="Stark B.C."/>
            <person name="Pombert J.F."/>
        </authorList>
    </citation>
    <scope>NUCLEOTIDE SEQUENCE [LARGE SCALE GENOMIC DNA]</scope>
    <source>
        <strain evidence="9 10">32O-Y</strain>
    </source>
</reference>
<dbReference type="FunFam" id="3.30.230.10:FF:000021">
    <property type="entry name" value="Ribonuclease P protein component"/>
    <property type="match status" value="1"/>
</dbReference>
<dbReference type="EC" id="3.1.26.5" evidence="7 8"/>
<accession>A0A0U2M8C9</accession>
<evidence type="ECO:0000256" key="3">
    <source>
        <dbReference type="ARBA" id="ARBA00022722"/>
    </source>
</evidence>
<comment type="catalytic activity">
    <reaction evidence="7">
        <text>Endonucleolytic cleavage of RNA, removing 5'-extranucleotides from tRNA precursor.</text>
        <dbReference type="EC" id="3.1.26.5"/>
    </reaction>
</comment>
<dbReference type="STRING" id="162209.IJ22_42890"/>
<dbReference type="GO" id="GO:0042781">
    <property type="term" value="F:3'-tRNA processing endoribonuclease activity"/>
    <property type="evidence" value="ECO:0007669"/>
    <property type="project" value="TreeGrafter"/>
</dbReference>
<evidence type="ECO:0000256" key="6">
    <source>
        <dbReference type="ARBA" id="ARBA00022884"/>
    </source>
</evidence>
<evidence type="ECO:0000256" key="4">
    <source>
        <dbReference type="ARBA" id="ARBA00022759"/>
    </source>
</evidence>
<dbReference type="Pfam" id="PF00825">
    <property type="entry name" value="Ribonuclease_P"/>
    <property type="match status" value="1"/>
</dbReference>
<dbReference type="Proteomes" id="UP000061660">
    <property type="component" value="Chromosome"/>
</dbReference>
<dbReference type="GO" id="GO:0004526">
    <property type="term" value="F:ribonuclease P activity"/>
    <property type="evidence" value="ECO:0007669"/>
    <property type="project" value="UniProtKB-UniRule"/>
</dbReference>
<dbReference type="InterPro" id="IPR000100">
    <property type="entry name" value="RNase_P"/>
</dbReference>
<dbReference type="KEGG" id="pnp:IJ22_42890"/>
<dbReference type="SUPFAM" id="SSF54211">
    <property type="entry name" value="Ribosomal protein S5 domain 2-like"/>
    <property type="match status" value="1"/>
</dbReference>
<dbReference type="InterPro" id="IPR014721">
    <property type="entry name" value="Ribsml_uS5_D2-typ_fold_subgr"/>
</dbReference>
<dbReference type="NCBIfam" id="TIGR00188">
    <property type="entry name" value="rnpA"/>
    <property type="match status" value="1"/>
</dbReference>
<keyword evidence="2 7" id="KW-0819">tRNA processing</keyword>
<dbReference type="PATRIC" id="fig|162209.4.peg.4530"/>
<sequence length="130" mass="15252">MSLPLLGLIMERAFVEKKNRLTKREYFDKVYRHGKSTANHQFVLYYKARPEQETFRLGVSVSKKLGNAVVRNRIRRMLKEIVRLNAARIPGGYDLIIIARKPAAEMDYHDMEKSVLHVLKRASLLVRKER</sequence>
<dbReference type="InterPro" id="IPR020568">
    <property type="entry name" value="Ribosomal_Su5_D2-typ_SF"/>
</dbReference>
<dbReference type="EMBL" id="CP013652">
    <property type="protein sequence ID" value="ALS24576.1"/>
    <property type="molecule type" value="Genomic_DNA"/>
</dbReference>
<evidence type="ECO:0000313" key="10">
    <source>
        <dbReference type="Proteomes" id="UP000061660"/>
    </source>
</evidence>
<dbReference type="PANTHER" id="PTHR33992:SF1">
    <property type="entry name" value="RIBONUCLEASE P PROTEIN COMPONENT"/>
    <property type="match status" value="1"/>
</dbReference>
<dbReference type="PANTHER" id="PTHR33992">
    <property type="entry name" value="RIBONUCLEASE P PROTEIN COMPONENT"/>
    <property type="match status" value="1"/>
</dbReference>
<evidence type="ECO:0000313" key="9">
    <source>
        <dbReference type="EMBL" id="ALS24576.1"/>
    </source>
</evidence>
<evidence type="ECO:0000256" key="7">
    <source>
        <dbReference type="HAMAP-Rule" id="MF_00227"/>
    </source>
</evidence>
<dbReference type="GO" id="GO:0030677">
    <property type="term" value="C:ribonuclease P complex"/>
    <property type="evidence" value="ECO:0007669"/>
    <property type="project" value="TreeGrafter"/>
</dbReference>
<gene>
    <name evidence="7" type="primary">rnpA</name>
    <name evidence="9" type="ORF">IJ22_42890</name>
</gene>
<comment type="subunit">
    <text evidence="7">Consists of a catalytic RNA component (M1 or rnpB) and a protein subunit.</text>
</comment>
<dbReference type="Gene3D" id="3.30.230.10">
    <property type="match status" value="1"/>
</dbReference>
<dbReference type="GO" id="GO:0001682">
    <property type="term" value="P:tRNA 5'-leader removal"/>
    <property type="evidence" value="ECO:0007669"/>
    <property type="project" value="UniProtKB-UniRule"/>
</dbReference>
<dbReference type="HAMAP" id="MF_00227">
    <property type="entry name" value="RNase_P"/>
    <property type="match status" value="1"/>
</dbReference>
<proteinExistence type="inferred from homology"/>
<organism evidence="9 10">
    <name type="scientific">Paenibacillus naphthalenovorans</name>
    <dbReference type="NCBI Taxonomy" id="162209"/>
    <lineage>
        <taxon>Bacteria</taxon>
        <taxon>Bacillati</taxon>
        <taxon>Bacillota</taxon>
        <taxon>Bacilli</taxon>
        <taxon>Bacillales</taxon>
        <taxon>Paenibacillaceae</taxon>
        <taxon>Paenibacillus</taxon>
    </lineage>
</organism>
<keyword evidence="4 7" id="KW-0255">Endonuclease</keyword>
<evidence type="ECO:0000256" key="5">
    <source>
        <dbReference type="ARBA" id="ARBA00022801"/>
    </source>
</evidence>
<comment type="similarity">
    <text evidence="7">Belongs to the RnpA family.</text>
</comment>
<keyword evidence="3 7" id="KW-0540">Nuclease</keyword>
<dbReference type="InterPro" id="IPR020539">
    <property type="entry name" value="RNase_P_CS"/>
</dbReference>
<comment type="function">
    <text evidence="1 7">RNaseP catalyzes the removal of the 5'-leader sequence from pre-tRNA to produce the mature 5'-terminus. It can also cleave other RNA substrates such as 4.5S RNA. The protein component plays an auxiliary but essential role in vivo by binding to the 5'-leader sequence and broadening the substrate specificity of the ribozyme.</text>
</comment>
<keyword evidence="5 7" id="KW-0378">Hydrolase</keyword>
<keyword evidence="10" id="KW-1185">Reference proteome</keyword>
<reference evidence="10" key="1">
    <citation type="submission" date="2015-12" db="EMBL/GenBank/DDBJ databases">
        <title>Complete genome sequences of two moderately thermophilic Paenibacillus species.</title>
        <authorList>
            <person name="Butler R.III."/>
            <person name="Wang J."/>
            <person name="Stark B.C."/>
            <person name="Pombert J.-F."/>
        </authorList>
    </citation>
    <scope>NUCLEOTIDE SEQUENCE [LARGE SCALE GENOMIC DNA]</scope>
    <source>
        <strain evidence="10">32O-Y</strain>
    </source>
</reference>
<dbReference type="AlphaFoldDB" id="A0A0U2M8C9"/>
<evidence type="ECO:0000256" key="1">
    <source>
        <dbReference type="ARBA" id="ARBA00002663"/>
    </source>
</evidence>
<dbReference type="GO" id="GO:0000049">
    <property type="term" value="F:tRNA binding"/>
    <property type="evidence" value="ECO:0007669"/>
    <property type="project" value="UniProtKB-UniRule"/>
</dbReference>
<keyword evidence="6 7" id="KW-0694">RNA-binding</keyword>
<name>A0A0U2M8C9_9BACL</name>